<name>A0A9X0AY83_9HELO</name>
<reference evidence="1" key="1">
    <citation type="submission" date="2022-11" db="EMBL/GenBank/DDBJ databases">
        <title>Genome Resource of Sclerotinia nivalis Strain SnTB1, a Plant Pathogen Isolated from American Ginseng.</title>
        <authorList>
            <person name="Fan S."/>
        </authorList>
    </citation>
    <scope>NUCLEOTIDE SEQUENCE</scope>
    <source>
        <strain evidence="1">SnTB1</strain>
    </source>
</reference>
<protein>
    <submittedName>
        <fullName evidence="1">Uncharacterized protein</fullName>
    </submittedName>
</protein>
<accession>A0A9X0AY83</accession>
<dbReference type="EMBL" id="JAPEIS010000001">
    <property type="protein sequence ID" value="KAJ8071126.1"/>
    <property type="molecule type" value="Genomic_DNA"/>
</dbReference>
<dbReference type="AlphaFoldDB" id="A0A9X0AY83"/>
<evidence type="ECO:0000313" key="2">
    <source>
        <dbReference type="Proteomes" id="UP001152300"/>
    </source>
</evidence>
<evidence type="ECO:0000313" key="1">
    <source>
        <dbReference type="EMBL" id="KAJ8071126.1"/>
    </source>
</evidence>
<dbReference type="Proteomes" id="UP001152300">
    <property type="component" value="Unassembled WGS sequence"/>
</dbReference>
<keyword evidence="2" id="KW-1185">Reference proteome</keyword>
<proteinExistence type="predicted"/>
<organism evidence="1 2">
    <name type="scientific">Sclerotinia nivalis</name>
    <dbReference type="NCBI Taxonomy" id="352851"/>
    <lineage>
        <taxon>Eukaryota</taxon>
        <taxon>Fungi</taxon>
        <taxon>Dikarya</taxon>
        <taxon>Ascomycota</taxon>
        <taxon>Pezizomycotina</taxon>
        <taxon>Leotiomycetes</taxon>
        <taxon>Helotiales</taxon>
        <taxon>Sclerotiniaceae</taxon>
        <taxon>Sclerotinia</taxon>
    </lineage>
</organism>
<gene>
    <name evidence="1" type="ORF">OCU04_001466</name>
</gene>
<comment type="caution">
    <text evidence="1">The sequence shown here is derived from an EMBL/GenBank/DDBJ whole genome shotgun (WGS) entry which is preliminary data.</text>
</comment>
<sequence length="87" mass="9919">MPAAPQQRQIQPLFPAESIGQIVALGFMRVEATRYPATLGNRREWRDKSAQIHLFHFVIGASNFLTSPGTTPGKYDLRDPRYNWDCD</sequence>